<feature type="compositionally biased region" description="Polar residues" evidence="10">
    <location>
        <begin position="1"/>
        <end position="13"/>
    </location>
</feature>
<feature type="domain" description="G-protein coupled receptors family 1 profile" evidence="12">
    <location>
        <begin position="88"/>
        <end position="335"/>
    </location>
</feature>
<keyword evidence="7 9" id="KW-0675">Receptor</keyword>
<name>A0AAV7PWQ2_PLEWA</name>
<dbReference type="GO" id="GO:0005886">
    <property type="term" value="C:plasma membrane"/>
    <property type="evidence" value="ECO:0007669"/>
    <property type="project" value="UniProtKB-SubCell"/>
</dbReference>
<feature type="compositionally biased region" description="Basic and acidic residues" evidence="10">
    <location>
        <begin position="14"/>
        <end position="28"/>
    </location>
</feature>
<feature type="transmembrane region" description="Helical" evidence="11">
    <location>
        <begin position="147"/>
        <end position="168"/>
    </location>
</feature>
<dbReference type="InterPro" id="IPR017452">
    <property type="entry name" value="GPCR_Rhodpsn_7TM"/>
</dbReference>
<sequence>MRSVSITLNQSHKTCQERRRRADENNEKNRKKTLLSNMSKWAGVQLEDGAVSSSRRDGEQRNTSMVVAATHYLVLSIYILTFLTGFPSNLLAFYTFFIRVRQKLIPIDILLLNLTISDLLLLLFLPFKMNEAASGMRWNLPSFLCPLTGFFYYSSIYTSTLFLTAVSVERYLGVAFPIQYKINRKPQYAIVASLIFWVLASGHCSVVYIVQYGIPKNETAVNTNYCYDAFSEEQKKILLPVRLEMCIMLFIIPFIITLFCYINFVKILLSLPNISSKRKQRAIGLAVVTLINFILCFAPYNISHIVGFITNNSPDWRVGALLPSTFNATLDPVIFYFSSTAVQRTFIDCFVLILRRLYCCKPFQKTMIPSCQAAVDRSRDERSSA</sequence>
<reference evidence="13" key="1">
    <citation type="journal article" date="2022" name="bioRxiv">
        <title>Sequencing and chromosome-scale assembly of the giantPleurodeles waltlgenome.</title>
        <authorList>
            <person name="Brown T."/>
            <person name="Elewa A."/>
            <person name="Iarovenko S."/>
            <person name="Subramanian E."/>
            <person name="Araus A.J."/>
            <person name="Petzold A."/>
            <person name="Susuki M."/>
            <person name="Suzuki K.-i.T."/>
            <person name="Hayashi T."/>
            <person name="Toyoda A."/>
            <person name="Oliveira C."/>
            <person name="Osipova E."/>
            <person name="Leigh N.D."/>
            <person name="Simon A."/>
            <person name="Yun M.H."/>
        </authorList>
    </citation>
    <scope>NUCLEOTIDE SEQUENCE</scope>
    <source>
        <strain evidence="13">20211129_DDA</strain>
        <tissue evidence="13">Liver</tissue>
    </source>
</reference>
<evidence type="ECO:0000256" key="6">
    <source>
        <dbReference type="ARBA" id="ARBA00023136"/>
    </source>
</evidence>
<dbReference type="PROSITE" id="PS00237">
    <property type="entry name" value="G_PROTEIN_RECEP_F1_1"/>
    <property type="match status" value="1"/>
</dbReference>
<dbReference type="Gene3D" id="1.20.1070.10">
    <property type="entry name" value="Rhodopsin 7-helix transmembrane proteins"/>
    <property type="match status" value="1"/>
</dbReference>
<accession>A0AAV7PWQ2</accession>
<gene>
    <name evidence="13" type="ORF">NDU88_010775</name>
</gene>
<evidence type="ECO:0000313" key="14">
    <source>
        <dbReference type="Proteomes" id="UP001066276"/>
    </source>
</evidence>
<feature type="transmembrane region" description="Helical" evidence="11">
    <location>
        <begin position="188"/>
        <end position="210"/>
    </location>
</feature>
<keyword evidence="4 11" id="KW-1133">Transmembrane helix</keyword>
<feature type="transmembrane region" description="Helical" evidence="11">
    <location>
        <begin position="333"/>
        <end position="354"/>
    </location>
</feature>
<organism evidence="13 14">
    <name type="scientific">Pleurodeles waltl</name>
    <name type="common">Iberian ribbed newt</name>
    <dbReference type="NCBI Taxonomy" id="8319"/>
    <lineage>
        <taxon>Eukaryota</taxon>
        <taxon>Metazoa</taxon>
        <taxon>Chordata</taxon>
        <taxon>Craniata</taxon>
        <taxon>Vertebrata</taxon>
        <taxon>Euteleostomi</taxon>
        <taxon>Amphibia</taxon>
        <taxon>Batrachia</taxon>
        <taxon>Caudata</taxon>
        <taxon>Salamandroidea</taxon>
        <taxon>Salamandridae</taxon>
        <taxon>Pleurodelinae</taxon>
        <taxon>Pleurodeles</taxon>
    </lineage>
</organism>
<keyword evidence="3 9" id="KW-0812">Transmembrane</keyword>
<evidence type="ECO:0000256" key="10">
    <source>
        <dbReference type="SAM" id="MobiDB-lite"/>
    </source>
</evidence>
<dbReference type="PANTHER" id="PTHR45822:SF5">
    <property type="entry name" value="FREE FATTY ACID RECEPTOR 2"/>
    <property type="match status" value="1"/>
</dbReference>
<dbReference type="CDD" id="cd15170">
    <property type="entry name" value="7tmA_FFAR2_FFAR3"/>
    <property type="match status" value="1"/>
</dbReference>
<dbReference type="AlphaFoldDB" id="A0AAV7PWQ2"/>
<comment type="caution">
    <text evidence="13">The sequence shown here is derived from an EMBL/GenBank/DDBJ whole genome shotgun (WGS) entry which is preliminary data.</text>
</comment>
<evidence type="ECO:0000256" key="9">
    <source>
        <dbReference type="RuleBase" id="RU000688"/>
    </source>
</evidence>
<feature type="transmembrane region" description="Helical" evidence="11">
    <location>
        <begin position="247"/>
        <end position="269"/>
    </location>
</feature>
<dbReference type="EMBL" id="JANPWB010000011">
    <property type="protein sequence ID" value="KAJ1132465.1"/>
    <property type="molecule type" value="Genomic_DNA"/>
</dbReference>
<dbReference type="Pfam" id="PF00001">
    <property type="entry name" value="7tm_1"/>
    <property type="match status" value="1"/>
</dbReference>
<proteinExistence type="inferred from homology"/>
<dbReference type="GO" id="GO:0004930">
    <property type="term" value="F:G protein-coupled receptor activity"/>
    <property type="evidence" value="ECO:0007669"/>
    <property type="project" value="UniProtKB-KW"/>
</dbReference>
<keyword evidence="8 9" id="KW-0807">Transducer</keyword>
<dbReference type="PRINTS" id="PR01904">
    <property type="entry name" value="GPR40FAMILY"/>
</dbReference>
<dbReference type="InterPro" id="IPR013312">
    <property type="entry name" value="GPR40-rel_orph"/>
</dbReference>
<comment type="subcellular location">
    <subcellularLocation>
        <location evidence="1">Cell membrane</location>
        <topology evidence="1">Multi-pass membrane protein</topology>
    </subcellularLocation>
</comment>
<dbReference type="Proteomes" id="UP001066276">
    <property type="component" value="Chromosome 7"/>
</dbReference>
<evidence type="ECO:0000259" key="12">
    <source>
        <dbReference type="PROSITE" id="PS50262"/>
    </source>
</evidence>
<feature type="region of interest" description="Disordered" evidence="10">
    <location>
        <begin position="1"/>
        <end position="29"/>
    </location>
</feature>
<feature type="transmembrane region" description="Helical" evidence="11">
    <location>
        <begin position="72"/>
        <end position="97"/>
    </location>
</feature>
<evidence type="ECO:0000256" key="4">
    <source>
        <dbReference type="ARBA" id="ARBA00022989"/>
    </source>
</evidence>
<dbReference type="PANTHER" id="PTHR45822">
    <property type="entry name" value="FREE FATTY ACID RECEPTOR 2-RELATED"/>
    <property type="match status" value="1"/>
</dbReference>
<evidence type="ECO:0000256" key="11">
    <source>
        <dbReference type="SAM" id="Phobius"/>
    </source>
</evidence>
<dbReference type="PRINTS" id="PR00237">
    <property type="entry name" value="GPCRRHODOPSN"/>
</dbReference>
<protein>
    <recommendedName>
        <fullName evidence="12">G-protein coupled receptors family 1 profile domain-containing protein</fullName>
    </recommendedName>
</protein>
<keyword evidence="2" id="KW-1003">Cell membrane</keyword>
<keyword evidence="6 11" id="KW-0472">Membrane</keyword>
<keyword evidence="14" id="KW-1185">Reference proteome</keyword>
<evidence type="ECO:0000256" key="3">
    <source>
        <dbReference type="ARBA" id="ARBA00022692"/>
    </source>
</evidence>
<evidence type="ECO:0000256" key="1">
    <source>
        <dbReference type="ARBA" id="ARBA00004651"/>
    </source>
</evidence>
<evidence type="ECO:0000256" key="5">
    <source>
        <dbReference type="ARBA" id="ARBA00023040"/>
    </source>
</evidence>
<dbReference type="GO" id="GO:0071398">
    <property type="term" value="P:cellular response to fatty acid"/>
    <property type="evidence" value="ECO:0007669"/>
    <property type="project" value="TreeGrafter"/>
</dbReference>
<evidence type="ECO:0000313" key="13">
    <source>
        <dbReference type="EMBL" id="KAJ1132465.1"/>
    </source>
</evidence>
<comment type="similarity">
    <text evidence="9">Belongs to the G-protein coupled receptor 1 family.</text>
</comment>
<evidence type="ECO:0000256" key="8">
    <source>
        <dbReference type="ARBA" id="ARBA00023224"/>
    </source>
</evidence>
<dbReference type="InterPro" id="IPR000276">
    <property type="entry name" value="GPCR_Rhodpsn"/>
</dbReference>
<dbReference type="SUPFAM" id="SSF81321">
    <property type="entry name" value="Family A G protein-coupled receptor-like"/>
    <property type="match status" value="1"/>
</dbReference>
<feature type="transmembrane region" description="Helical" evidence="11">
    <location>
        <begin position="109"/>
        <end position="127"/>
    </location>
</feature>
<feature type="transmembrane region" description="Helical" evidence="11">
    <location>
        <begin position="281"/>
        <end position="302"/>
    </location>
</feature>
<dbReference type="PROSITE" id="PS50262">
    <property type="entry name" value="G_PROTEIN_RECEP_F1_2"/>
    <property type="match status" value="1"/>
</dbReference>
<keyword evidence="5 9" id="KW-0297">G-protein coupled receptor</keyword>
<evidence type="ECO:0000256" key="7">
    <source>
        <dbReference type="ARBA" id="ARBA00023170"/>
    </source>
</evidence>
<evidence type="ECO:0000256" key="2">
    <source>
        <dbReference type="ARBA" id="ARBA00022475"/>
    </source>
</evidence>